<dbReference type="Gene3D" id="1.20.5.160">
    <property type="entry name" value="Bacterial aa3 type cytochrome c oxidase subunit IV"/>
    <property type="match status" value="1"/>
</dbReference>
<dbReference type="OrthoDB" id="7691500at2"/>
<sequence>MAEHEHGDMRIEDHEKTFDGFLAWMIRGAIVSIVALIFLAIFNS</sequence>
<proteinExistence type="predicted"/>
<gene>
    <name evidence="3" type="ORF">D6850_00215</name>
</gene>
<keyword evidence="4" id="KW-1185">Reference proteome</keyword>
<dbReference type="EMBL" id="RAPE01000001">
    <property type="protein sequence ID" value="RKF16037.1"/>
    <property type="molecule type" value="Genomic_DNA"/>
</dbReference>
<dbReference type="InterPro" id="IPR036596">
    <property type="entry name" value="Cyt-C_aa3_sf"/>
</dbReference>
<dbReference type="RefSeq" id="WP_121162956.1">
    <property type="nucleotide sequence ID" value="NZ_RAPE01000001.1"/>
</dbReference>
<evidence type="ECO:0000259" key="2">
    <source>
        <dbReference type="Pfam" id="PF07835"/>
    </source>
</evidence>
<reference evidence="3 4" key="1">
    <citation type="submission" date="2018-09" db="EMBL/GenBank/DDBJ databases">
        <title>Roseovarius spongiae sp. nov., isolated from a marine sponge.</title>
        <authorList>
            <person name="Zhuang L."/>
            <person name="Luo L."/>
        </authorList>
    </citation>
    <scope>NUCLEOTIDE SEQUENCE [LARGE SCALE GENOMIC DNA]</scope>
    <source>
        <strain evidence="3 4">HN-E21</strain>
    </source>
</reference>
<accession>A0A3A8AWD3</accession>
<evidence type="ECO:0000256" key="1">
    <source>
        <dbReference type="SAM" id="Phobius"/>
    </source>
</evidence>
<name>A0A3A8AWD3_9RHOB</name>
<dbReference type="InterPro" id="IPR012422">
    <property type="entry name" value="Cyt_c_oxidase_su4_bac-aa3"/>
</dbReference>
<evidence type="ECO:0000313" key="4">
    <source>
        <dbReference type="Proteomes" id="UP000281128"/>
    </source>
</evidence>
<dbReference type="Proteomes" id="UP000281128">
    <property type="component" value="Unassembled WGS sequence"/>
</dbReference>
<dbReference type="AlphaFoldDB" id="A0A3A8AWD3"/>
<feature type="transmembrane region" description="Helical" evidence="1">
    <location>
        <begin position="21"/>
        <end position="42"/>
    </location>
</feature>
<keyword evidence="1" id="KW-1133">Transmembrane helix</keyword>
<dbReference type="SUPFAM" id="SSF81469">
    <property type="entry name" value="Bacterial aa3 type cytochrome c oxidase subunit IV"/>
    <property type="match status" value="1"/>
</dbReference>
<evidence type="ECO:0000313" key="3">
    <source>
        <dbReference type="EMBL" id="RKF16037.1"/>
    </source>
</evidence>
<organism evidence="3 4">
    <name type="scientific">Roseovarius spongiae</name>
    <dbReference type="NCBI Taxonomy" id="2320272"/>
    <lineage>
        <taxon>Bacteria</taxon>
        <taxon>Pseudomonadati</taxon>
        <taxon>Pseudomonadota</taxon>
        <taxon>Alphaproteobacteria</taxon>
        <taxon>Rhodobacterales</taxon>
        <taxon>Roseobacteraceae</taxon>
        <taxon>Roseovarius</taxon>
    </lineage>
</organism>
<keyword evidence="1" id="KW-0472">Membrane</keyword>
<keyword evidence="1" id="KW-0812">Transmembrane</keyword>
<feature type="domain" description="Cytochrome c oxidase subunit IV bacterial aa3 type" evidence="2">
    <location>
        <begin position="4"/>
        <end position="43"/>
    </location>
</feature>
<protein>
    <submittedName>
        <fullName evidence="3">Aa3-type cytochrome c oxidase subunit IV</fullName>
    </submittedName>
</protein>
<comment type="caution">
    <text evidence="3">The sequence shown here is derived from an EMBL/GenBank/DDBJ whole genome shotgun (WGS) entry which is preliminary data.</text>
</comment>
<dbReference type="Pfam" id="PF07835">
    <property type="entry name" value="COX4_pro_2"/>
    <property type="match status" value="1"/>
</dbReference>